<gene>
    <name evidence="1" type="ORF">F511_07508</name>
</gene>
<accession>A0A2Z7CZ76</accession>
<dbReference type="EMBL" id="KQ991756">
    <property type="protein sequence ID" value="KZV51317.1"/>
    <property type="molecule type" value="Genomic_DNA"/>
</dbReference>
<organism evidence="1 2">
    <name type="scientific">Dorcoceras hygrometricum</name>
    <dbReference type="NCBI Taxonomy" id="472368"/>
    <lineage>
        <taxon>Eukaryota</taxon>
        <taxon>Viridiplantae</taxon>
        <taxon>Streptophyta</taxon>
        <taxon>Embryophyta</taxon>
        <taxon>Tracheophyta</taxon>
        <taxon>Spermatophyta</taxon>
        <taxon>Magnoliopsida</taxon>
        <taxon>eudicotyledons</taxon>
        <taxon>Gunneridae</taxon>
        <taxon>Pentapetalae</taxon>
        <taxon>asterids</taxon>
        <taxon>lamiids</taxon>
        <taxon>Lamiales</taxon>
        <taxon>Gesneriaceae</taxon>
        <taxon>Didymocarpoideae</taxon>
        <taxon>Trichosporeae</taxon>
        <taxon>Loxocarpinae</taxon>
        <taxon>Dorcoceras</taxon>
    </lineage>
</organism>
<protein>
    <submittedName>
        <fullName evidence="1">Thromboxane-A synthase</fullName>
    </submittedName>
</protein>
<reference evidence="1 2" key="1">
    <citation type="journal article" date="2015" name="Proc. Natl. Acad. Sci. U.S.A.">
        <title>The resurrection genome of Boea hygrometrica: A blueprint for survival of dehydration.</title>
        <authorList>
            <person name="Xiao L."/>
            <person name="Yang G."/>
            <person name="Zhang L."/>
            <person name="Yang X."/>
            <person name="Zhao S."/>
            <person name="Ji Z."/>
            <person name="Zhou Q."/>
            <person name="Hu M."/>
            <person name="Wang Y."/>
            <person name="Chen M."/>
            <person name="Xu Y."/>
            <person name="Jin H."/>
            <person name="Xiao X."/>
            <person name="Hu G."/>
            <person name="Bao F."/>
            <person name="Hu Y."/>
            <person name="Wan P."/>
            <person name="Li L."/>
            <person name="Deng X."/>
            <person name="Kuang T."/>
            <person name="Xiang C."/>
            <person name="Zhu J.K."/>
            <person name="Oliver M.J."/>
            <person name="He Y."/>
        </authorList>
    </citation>
    <scope>NUCLEOTIDE SEQUENCE [LARGE SCALE GENOMIC DNA]</scope>
    <source>
        <strain evidence="2">cv. XS01</strain>
    </source>
</reference>
<keyword evidence="2" id="KW-1185">Reference proteome</keyword>
<dbReference type="AlphaFoldDB" id="A0A2Z7CZ76"/>
<proteinExistence type="predicted"/>
<evidence type="ECO:0000313" key="2">
    <source>
        <dbReference type="Proteomes" id="UP000250235"/>
    </source>
</evidence>
<dbReference type="Proteomes" id="UP000250235">
    <property type="component" value="Unassembled WGS sequence"/>
</dbReference>
<evidence type="ECO:0000313" key="1">
    <source>
        <dbReference type="EMBL" id="KZV51317.1"/>
    </source>
</evidence>
<name>A0A2Z7CZ76_9LAMI</name>
<sequence>MHTSSNLFAKPDFVKRRRKGLLATTKSLKNNAYVIPTTPTRDADVIRSTNRFSPTTHTSNAYVIHAKQPRNADVIKSANRFTERSLNSNAYVSQTTTTHAADVMKSATKFHPKFENLEISRIGPNVILYPKMQPNIQNEI</sequence>